<gene>
    <name evidence="1" type="primary">BnaCnng61910D</name>
    <name evidence="1" type="ORF">GSBRNA2T00083070001</name>
</gene>
<dbReference type="PaxDb" id="3708-A0A078JNI1"/>
<evidence type="ECO:0000313" key="2">
    <source>
        <dbReference type="Proteomes" id="UP000028999"/>
    </source>
</evidence>
<dbReference type="Proteomes" id="UP000028999">
    <property type="component" value="Unassembled WGS sequence"/>
</dbReference>
<proteinExistence type="predicted"/>
<accession>A0A078JNI1</accession>
<sequence>MRNQNRRNMMLLLHILALRAYSSS</sequence>
<dbReference type="EMBL" id="LK038663">
    <property type="protein sequence ID" value="CDY69108.1"/>
    <property type="molecule type" value="Genomic_DNA"/>
</dbReference>
<organism evidence="1 2">
    <name type="scientific">Brassica napus</name>
    <name type="common">Rape</name>
    <dbReference type="NCBI Taxonomy" id="3708"/>
    <lineage>
        <taxon>Eukaryota</taxon>
        <taxon>Viridiplantae</taxon>
        <taxon>Streptophyta</taxon>
        <taxon>Embryophyta</taxon>
        <taxon>Tracheophyta</taxon>
        <taxon>Spermatophyta</taxon>
        <taxon>Magnoliopsida</taxon>
        <taxon>eudicotyledons</taxon>
        <taxon>Gunneridae</taxon>
        <taxon>Pentapetalae</taxon>
        <taxon>rosids</taxon>
        <taxon>malvids</taxon>
        <taxon>Brassicales</taxon>
        <taxon>Brassicaceae</taxon>
        <taxon>Brassiceae</taxon>
        <taxon>Brassica</taxon>
    </lineage>
</organism>
<reference evidence="1 2" key="1">
    <citation type="journal article" date="2014" name="Science">
        <title>Plant genetics. Early allopolyploid evolution in the post-Neolithic Brassica napus oilseed genome.</title>
        <authorList>
            <person name="Chalhoub B."/>
            <person name="Denoeud F."/>
            <person name="Liu S."/>
            <person name="Parkin I.A."/>
            <person name="Tang H."/>
            <person name="Wang X."/>
            <person name="Chiquet J."/>
            <person name="Belcram H."/>
            <person name="Tong C."/>
            <person name="Samans B."/>
            <person name="Correa M."/>
            <person name="Da Silva C."/>
            <person name="Just J."/>
            <person name="Falentin C."/>
            <person name="Koh C.S."/>
            <person name="Le Clainche I."/>
            <person name="Bernard M."/>
            <person name="Bento P."/>
            <person name="Noel B."/>
            <person name="Labadie K."/>
            <person name="Alberti A."/>
            <person name="Charles M."/>
            <person name="Arnaud D."/>
            <person name="Guo H."/>
            <person name="Daviaud C."/>
            <person name="Alamery S."/>
            <person name="Jabbari K."/>
            <person name="Zhao M."/>
            <person name="Edger P.P."/>
            <person name="Chelaifa H."/>
            <person name="Tack D."/>
            <person name="Lassalle G."/>
            <person name="Mestiri I."/>
            <person name="Schnel N."/>
            <person name="Le Paslier M.C."/>
            <person name="Fan G."/>
            <person name="Renault V."/>
            <person name="Bayer P.E."/>
            <person name="Golicz A.A."/>
            <person name="Manoli S."/>
            <person name="Lee T.H."/>
            <person name="Thi V.H."/>
            <person name="Chalabi S."/>
            <person name="Hu Q."/>
            <person name="Fan C."/>
            <person name="Tollenaere R."/>
            <person name="Lu Y."/>
            <person name="Battail C."/>
            <person name="Shen J."/>
            <person name="Sidebottom C.H."/>
            <person name="Wang X."/>
            <person name="Canaguier A."/>
            <person name="Chauveau A."/>
            <person name="Berard A."/>
            <person name="Deniot G."/>
            <person name="Guan M."/>
            <person name="Liu Z."/>
            <person name="Sun F."/>
            <person name="Lim Y.P."/>
            <person name="Lyons E."/>
            <person name="Town C.D."/>
            <person name="Bancroft I."/>
            <person name="Wang X."/>
            <person name="Meng J."/>
            <person name="Ma J."/>
            <person name="Pires J.C."/>
            <person name="King G.J."/>
            <person name="Brunel D."/>
            <person name="Delourme R."/>
            <person name="Renard M."/>
            <person name="Aury J.M."/>
            <person name="Adams K.L."/>
            <person name="Batley J."/>
            <person name="Snowdon R.J."/>
            <person name="Tost J."/>
            <person name="Edwards D."/>
            <person name="Zhou Y."/>
            <person name="Hua W."/>
            <person name="Sharpe A.G."/>
            <person name="Paterson A.H."/>
            <person name="Guan C."/>
            <person name="Wincker P."/>
        </authorList>
    </citation>
    <scope>NUCLEOTIDE SEQUENCE [LARGE SCALE GENOMIC DNA]</scope>
    <source>
        <strain evidence="2">cv. Darmor-bzh</strain>
    </source>
</reference>
<name>A0A078JNI1_BRANA</name>
<dbReference type="Gramene" id="CDY69108">
    <property type="protein sequence ID" value="CDY69108"/>
    <property type="gene ID" value="GSBRNA2T00083070001"/>
</dbReference>
<protein>
    <submittedName>
        <fullName evidence="1">BnaCnng61910D protein</fullName>
    </submittedName>
</protein>
<dbReference type="AlphaFoldDB" id="A0A078JNI1"/>
<evidence type="ECO:0000313" key="1">
    <source>
        <dbReference type="EMBL" id="CDY69108.1"/>
    </source>
</evidence>
<keyword evidence="2" id="KW-1185">Reference proteome</keyword>